<dbReference type="RefSeq" id="XP_033604499.1">
    <property type="nucleotide sequence ID" value="XM_033743290.1"/>
</dbReference>
<accession>A0A6A6WGW5</accession>
<evidence type="ECO:0000313" key="1">
    <source>
        <dbReference type="EMBL" id="KAF2762048.1"/>
    </source>
</evidence>
<reference evidence="1" key="1">
    <citation type="journal article" date="2020" name="Stud. Mycol.">
        <title>101 Dothideomycetes genomes: a test case for predicting lifestyles and emergence of pathogens.</title>
        <authorList>
            <person name="Haridas S."/>
            <person name="Albert R."/>
            <person name="Binder M."/>
            <person name="Bloem J."/>
            <person name="Labutti K."/>
            <person name="Salamov A."/>
            <person name="Andreopoulos B."/>
            <person name="Baker S."/>
            <person name="Barry K."/>
            <person name="Bills G."/>
            <person name="Bluhm B."/>
            <person name="Cannon C."/>
            <person name="Castanera R."/>
            <person name="Culley D."/>
            <person name="Daum C."/>
            <person name="Ezra D."/>
            <person name="Gonzalez J."/>
            <person name="Henrissat B."/>
            <person name="Kuo A."/>
            <person name="Liang C."/>
            <person name="Lipzen A."/>
            <person name="Lutzoni F."/>
            <person name="Magnuson J."/>
            <person name="Mondo S."/>
            <person name="Nolan M."/>
            <person name="Ohm R."/>
            <person name="Pangilinan J."/>
            <person name="Park H.-J."/>
            <person name="Ramirez L."/>
            <person name="Alfaro M."/>
            <person name="Sun H."/>
            <person name="Tritt A."/>
            <person name="Yoshinaga Y."/>
            <person name="Zwiers L.-H."/>
            <person name="Turgeon B."/>
            <person name="Goodwin S."/>
            <person name="Spatafora J."/>
            <person name="Crous P."/>
            <person name="Grigoriev I."/>
        </authorList>
    </citation>
    <scope>NUCLEOTIDE SEQUENCE</scope>
    <source>
        <strain evidence="1">CBS 121739</strain>
    </source>
</reference>
<protein>
    <submittedName>
        <fullName evidence="1">Uncharacterized protein</fullName>
    </submittedName>
</protein>
<organism evidence="1 2">
    <name type="scientific">Pseudovirgaria hyperparasitica</name>
    <dbReference type="NCBI Taxonomy" id="470096"/>
    <lineage>
        <taxon>Eukaryota</taxon>
        <taxon>Fungi</taxon>
        <taxon>Dikarya</taxon>
        <taxon>Ascomycota</taxon>
        <taxon>Pezizomycotina</taxon>
        <taxon>Dothideomycetes</taxon>
        <taxon>Dothideomycetes incertae sedis</taxon>
        <taxon>Acrospermales</taxon>
        <taxon>Acrospermaceae</taxon>
        <taxon>Pseudovirgaria</taxon>
    </lineage>
</organism>
<dbReference type="Proteomes" id="UP000799437">
    <property type="component" value="Unassembled WGS sequence"/>
</dbReference>
<proteinExistence type="predicted"/>
<dbReference type="EMBL" id="ML996566">
    <property type="protein sequence ID" value="KAF2762048.1"/>
    <property type="molecule type" value="Genomic_DNA"/>
</dbReference>
<name>A0A6A6WGW5_9PEZI</name>
<sequence>MDKSVTVAIGIENMSRQNYEILLRSVPSTNTRDDIPAAIRSLERICDRAILRLEREALEVISFLEGQGIDKSSADHGFQPGSAFSVRQIERLGITQVQDATQVHKKILLMGSPVTPEKLITPVSATVGSGSILKRNRNDIYSVSQSRSEPRPSTASKKVCFEAPATMPPEPWVVKGSDLTSLEQANYIILFHDPSVIAYPPVVHSRKDCSRPSYRFGSLYVLRARYQGEVRTIMRTAGNEDILDCAIPAQGESSLVDSDKNTVRLVFEHNGEQTPWTFSVGSLQSAMDLVWVYERRGSALSRLSQERRFIAAPL</sequence>
<dbReference type="GeneID" id="54484344"/>
<keyword evidence="2" id="KW-1185">Reference proteome</keyword>
<evidence type="ECO:0000313" key="2">
    <source>
        <dbReference type="Proteomes" id="UP000799437"/>
    </source>
</evidence>
<dbReference type="AlphaFoldDB" id="A0A6A6WGW5"/>
<gene>
    <name evidence="1" type="ORF">EJ05DRAFT_472977</name>
</gene>